<evidence type="ECO:0000313" key="1">
    <source>
        <dbReference type="EMBL" id="KAI8421076.1"/>
    </source>
</evidence>
<organism evidence="1 2">
    <name type="scientific">Choristoneura fumiferana</name>
    <name type="common">Spruce budworm moth</name>
    <name type="synonym">Archips fumiferana</name>
    <dbReference type="NCBI Taxonomy" id="7141"/>
    <lineage>
        <taxon>Eukaryota</taxon>
        <taxon>Metazoa</taxon>
        <taxon>Ecdysozoa</taxon>
        <taxon>Arthropoda</taxon>
        <taxon>Hexapoda</taxon>
        <taxon>Insecta</taxon>
        <taxon>Pterygota</taxon>
        <taxon>Neoptera</taxon>
        <taxon>Endopterygota</taxon>
        <taxon>Lepidoptera</taxon>
        <taxon>Glossata</taxon>
        <taxon>Ditrysia</taxon>
        <taxon>Tortricoidea</taxon>
        <taxon>Tortricidae</taxon>
        <taxon>Tortricinae</taxon>
        <taxon>Choristoneura</taxon>
    </lineage>
</organism>
<evidence type="ECO:0000313" key="2">
    <source>
        <dbReference type="Proteomes" id="UP001064048"/>
    </source>
</evidence>
<keyword evidence="2" id="KW-1185">Reference proteome</keyword>
<dbReference type="EMBL" id="CM046113">
    <property type="protein sequence ID" value="KAI8421076.1"/>
    <property type="molecule type" value="Genomic_DNA"/>
</dbReference>
<protein>
    <submittedName>
        <fullName evidence="1">Uncharacterized protein</fullName>
    </submittedName>
</protein>
<sequence length="67" mass="7814">MNSAEMKVPNWMLQIGEYRFNKYCRSKGPKARWVCSQNSMGCRASVVTIDNNIVNKKNEHNHRKKAD</sequence>
<name>A0ACC0JAB1_CHOFU</name>
<reference evidence="1 2" key="1">
    <citation type="journal article" date="2022" name="Genome Biol. Evol.">
        <title>The Spruce Budworm Genome: Reconstructing the Evolutionary History of Antifreeze Proteins.</title>
        <authorList>
            <person name="Beliveau C."/>
            <person name="Gagne P."/>
            <person name="Picq S."/>
            <person name="Vernygora O."/>
            <person name="Keeling C.I."/>
            <person name="Pinkney K."/>
            <person name="Doucet D."/>
            <person name="Wen F."/>
            <person name="Johnston J.S."/>
            <person name="Maaroufi H."/>
            <person name="Boyle B."/>
            <person name="Laroche J."/>
            <person name="Dewar K."/>
            <person name="Juretic N."/>
            <person name="Blackburn G."/>
            <person name="Nisole A."/>
            <person name="Brunet B."/>
            <person name="Brandao M."/>
            <person name="Lumley L."/>
            <person name="Duan J."/>
            <person name="Quan G."/>
            <person name="Lucarotti C.J."/>
            <person name="Roe A.D."/>
            <person name="Sperling F.A.H."/>
            <person name="Levesque R.C."/>
            <person name="Cusson M."/>
        </authorList>
    </citation>
    <scope>NUCLEOTIDE SEQUENCE [LARGE SCALE GENOMIC DNA]</scope>
    <source>
        <strain evidence="1">Glfc:IPQL:Cfum</strain>
    </source>
</reference>
<comment type="caution">
    <text evidence="1">The sequence shown here is derived from an EMBL/GenBank/DDBJ whole genome shotgun (WGS) entry which is preliminary data.</text>
</comment>
<proteinExistence type="predicted"/>
<gene>
    <name evidence="1" type="ORF">MSG28_008195</name>
</gene>
<dbReference type="Proteomes" id="UP001064048">
    <property type="component" value="Chromosome 13"/>
</dbReference>
<accession>A0ACC0JAB1</accession>